<dbReference type="PANTHER" id="PTHR45138">
    <property type="entry name" value="REGULATORY COMPONENTS OF SENSORY TRANSDUCTION SYSTEM"/>
    <property type="match status" value="1"/>
</dbReference>
<dbReference type="PROSITE" id="PS50887">
    <property type="entry name" value="GGDEF"/>
    <property type="match status" value="1"/>
</dbReference>
<dbReference type="GO" id="GO:0043709">
    <property type="term" value="P:cell adhesion involved in single-species biofilm formation"/>
    <property type="evidence" value="ECO:0007669"/>
    <property type="project" value="TreeGrafter"/>
</dbReference>
<comment type="caution">
    <text evidence="6">The sequence shown here is derived from an EMBL/GenBank/DDBJ whole genome shotgun (WGS) entry which is preliminary data.</text>
</comment>
<feature type="domain" description="Response regulatory" evidence="4">
    <location>
        <begin position="4"/>
        <end position="120"/>
    </location>
</feature>
<dbReference type="Gene3D" id="3.30.70.270">
    <property type="match status" value="1"/>
</dbReference>
<dbReference type="PANTHER" id="PTHR45138:SF9">
    <property type="entry name" value="DIGUANYLATE CYCLASE DGCM-RELATED"/>
    <property type="match status" value="1"/>
</dbReference>
<reference evidence="6" key="1">
    <citation type="submission" date="2021-04" db="EMBL/GenBank/DDBJ databases">
        <authorList>
            <person name="Zhang D.-C."/>
        </authorList>
    </citation>
    <scope>NUCLEOTIDE SEQUENCE</scope>
    <source>
        <strain evidence="6">CGMCC 1.15697</strain>
    </source>
</reference>
<dbReference type="GO" id="GO:0000160">
    <property type="term" value="P:phosphorelay signal transduction system"/>
    <property type="evidence" value="ECO:0007669"/>
    <property type="project" value="InterPro"/>
</dbReference>
<comment type="caution">
    <text evidence="3">Lacks conserved residue(s) required for the propagation of feature annotation.</text>
</comment>
<dbReference type="Pfam" id="PF00072">
    <property type="entry name" value="Response_reg"/>
    <property type="match status" value="2"/>
</dbReference>
<dbReference type="Pfam" id="PF00990">
    <property type="entry name" value="GGDEF"/>
    <property type="match status" value="1"/>
</dbReference>
<dbReference type="InterPro" id="IPR050469">
    <property type="entry name" value="Diguanylate_Cyclase"/>
</dbReference>
<sequence>MTARVLVVDDLRPNVKLLEAKLTSEYFDVITASDGAEALERIRDSQPDIVLLDVMMPGMDGFEVCRRIKSDSSMMHIPVVMITALSDAADRVRGLEAGADDFLTKPVNDVAMFARVRSLVRLKMLTDEWRLREETSGQFGVLRDEQPLYEVNARRADVLVLDDNEIDSAKVAATLEQDEDAVTEVSSVEDATAHLRAARFDLVIVNLRLDRQDALRFCGQMRANDATRYTPILVVAEEDDTERLAKGLDLGINDYLIKPIDRQELLARTRTQIRRQRYQERLRDNYERSLAMALTDSLTGLYNRRYLTAHMNSLIGRMRDSGKPLAVLMFDIDYFKQINDTHGHGVGDDVLVELSRRVVHNVRSVDTVARFGGEEFLVLMPDTEEALASTVAERLRVSVAREPFQGRDADAQALEITISVGVAMFDGATDSVESIIKKADDALYEAKRSGRNKAVGWQPEGFTTLGAGDART</sequence>
<evidence type="ECO:0000259" key="5">
    <source>
        <dbReference type="PROSITE" id="PS50887"/>
    </source>
</evidence>
<dbReference type="EC" id="2.7.7.65" evidence="1"/>
<dbReference type="InterPro" id="IPR043128">
    <property type="entry name" value="Rev_trsase/Diguanyl_cyclase"/>
</dbReference>
<dbReference type="CDD" id="cd17538">
    <property type="entry name" value="REC_D1_PleD-like"/>
    <property type="match status" value="1"/>
</dbReference>
<feature type="domain" description="Response regulatory" evidence="4">
    <location>
        <begin position="157"/>
        <end position="273"/>
    </location>
</feature>
<keyword evidence="3" id="KW-0597">Phosphoprotein</keyword>
<evidence type="ECO:0000313" key="7">
    <source>
        <dbReference type="Proteomes" id="UP000672602"/>
    </source>
</evidence>
<dbReference type="AlphaFoldDB" id="A0A8J7S7C8"/>
<keyword evidence="7" id="KW-1185">Reference proteome</keyword>
<dbReference type="PROSITE" id="PS50110">
    <property type="entry name" value="RESPONSE_REGULATORY"/>
    <property type="match status" value="2"/>
</dbReference>
<organism evidence="6 7">
    <name type="scientific">Marivibrio halodurans</name>
    <dbReference type="NCBI Taxonomy" id="2039722"/>
    <lineage>
        <taxon>Bacteria</taxon>
        <taxon>Pseudomonadati</taxon>
        <taxon>Pseudomonadota</taxon>
        <taxon>Alphaproteobacteria</taxon>
        <taxon>Rhodospirillales</taxon>
        <taxon>Rhodospirillaceae</taxon>
        <taxon>Marivibrio</taxon>
    </lineage>
</organism>
<dbReference type="EMBL" id="JAGMWN010000003">
    <property type="protein sequence ID" value="MBP5856912.1"/>
    <property type="molecule type" value="Genomic_DNA"/>
</dbReference>
<accession>A0A8J7S7C8</accession>
<dbReference type="FunFam" id="3.30.70.270:FF:000001">
    <property type="entry name" value="Diguanylate cyclase domain protein"/>
    <property type="match status" value="1"/>
</dbReference>
<dbReference type="CDD" id="cd01949">
    <property type="entry name" value="GGDEF"/>
    <property type="match status" value="1"/>
</dbReference>
<dbReference type="RefSeq" id="WP_210681493.1">
    <property type="nucleotide sequence ID" value="NZ_JAGMWN010000003.1"/>
</dbReference>
<feature type="domain" description="GGDEF" evidence="5">
    <location>
        <begin position="323"/>
        <end position="459"/>
    </location>
</feature>
<evidence type="ECO:0000313" key="6">
    <source>
        <dbReference type="EMBL" id="MBP5856912.1"/>
    </source>
</evidence>
<protein>
    <recommendedName>
        <fullName evidence="1">diguanylate cyclase</fullName>
        <ecNumber evidence="1">2.7.7.65</ecNumber>
    </recommendedName>
</protein>
<dbReference type="Gene3D" id="3.40.50.2300">
    <property type="match status" value="1"/>
</dbReference>
<dbReference type="GO" id="GO:0005886">
    <property type="term" value="C:plasma membrane"/>
    <property type="evidence" value="ECO:0007669"/>
    <property type="project" value="TreeGrafter"/>
</dbReference>
<dbReference type="InterPro" id="IPR001789">
    <property type="entry name" value="Sig_transdc_resp-reg_receiver"/>
</dbReference>
<feature type="modified residue" description="4-aspartylphosphate" evidence="3">
    <location>
        <position position="53"/>
    </location>
</feature>
<evidence type="ECO:0000256" key="3">
    <source>
        <dbReference type="PROSITE-ProRule" id="PRU00169"/>
    </source>
</evidence>
<dbReference type="InterPro" id="IPR011006">
    <property type="entry name" value="CheY-like_superfamily"/>
</dbReference>
<dbReference type="SMART" id="SM00448">
    <property type="entry name" value="REC"/>
    <property type="match status" value="2"/>
</dbReference>
<dbReference type="Gene3D" id="6.10.250.690">
    <property type="match status" value="1"/>
</dbReference>
<name>A0A8J7S7C8_9PROT</name>
<dbReference type="NCBIfam" id="NF007135">
    <property type="entry name" value="PRK09581.1"/>
    <property type="match status" value="1"/>
</dbReference>
<dbReference type="GO" id="GO:1902201">
    <property type="term" value="P:negative regulation of bacterial-type flagellum-dependent cell motility"/>
    <property type="evidence" value="ECO:0007669"/>
    <property type="project" value="TreeGrafter"/>
</dbReference>
<evidence type="ECO:0000259" key="4">
    <source>
        <dbReference type="PROSITE" id="PS50110"/>
    </source>
</evidence>
<evidence type="ECO:0000256" key="2">
    <source>
        <dbReference type="ARBA" id="ARBA00034247"/>
    </source>
</evidence>
<proteinExistence type="predicted"/>
<dbReference type="GO" id="GO:0052621">
    <property type="term" value="F:diguanylate cyclase activity"/>
    <property type="evidence" value="ECO:0007669"/>
    <property type="project" value="UniProtKB-EC"/>
</dbReference>
<dbReference type="SUPFAM" id="SSF55073">
    <property type="entry name" value="Nucleotide cyclase"/>
    <property type="match status" value="1"/>
</dbReference>
<dbReference type="SMART" id="SM00267">
    <property type="entry name" value="GGDEF"/>
    <property type="match status" value="1"/>
</dbReference>
<dbReference type="InterPro" id="IPR029787">
    <property type="entry name" value="Nucleotide_cyclase"/>
</dbReference>
<gene>
    <name evidence="6" type="ORF">KAJ83_07825</name>
</gene>
<dbReference type="Proteomes" id="UP000672602">
    <property type="component" value="Unassembled WGS sequence"/>
</dbReference>
<dbReference type="SUPFAM" id="SSF52172">
    <property type="entry name" value="CheY-like"/>
    <property type="match status" value="2"/>
</dbReference>
<comment type="catalytic activity">
    <reaction evidence="2">
        <text>2 GTP = 3',3'-c-di-GMP + 2 diphosphate</text>
        <dbReference type="Rhea" id="RHEA:24898"/>
        <dbReference type="ChEBI" id="CHEBI:33019"/>
        <dbReference type="ChEBI" id="CHEBI:37565"/>
        <dbReference type="ChEBI" id="CHEBI:58805"/>
        <dbReference type="EC" id="2.7.7.65"/>
    </reaction>
</comment>
<dbReference type="FunFam" id="3.40.50.2300:FF:000574">
    <property type="entry name" value="Response regulator PleD"/>
    <property type="match status" value="1"/>
</dbReference>
<dbReference type="NCBIfam" id="TIGR00254">
    <property type="entry name" value="GGDEF"/>
    <property type="match status" value="1"/>
</dbReference>
<evidence type="ECO:0000256" key="1">
    <source>
        <dbReference type="ARBA" id="ARBA00012528"/>
    </source>
</evidence>
<dbReference type="InterPro" id="IPR000160">
    <property type="entry name" value="GGDEF_dom"/>
</dbReference>